<sequence length="113" mass="11492">MLDHIPGVPGTDDAPGDKIPSNGGSTLDVNVRRVPPGVNCCVGDALVGLASFLSICFSFGTGPDPAESVGPANDCSNGFGSRSSVFLADPDPLEVGDPTTELLTSVWSDVIMT</sequence>
<dbReference type="GeneID" id="70233694"/>
<keyword evidence="3" id="KW-1185">Reference proteome</keyword>
<reference evidence="2" key="1">
    <citation type="journal article" date="2021" name="Open Biol.">
        <title>Shared evolutionary footprints suggest mitochondrial oxidative damage underlies multiple complex I losses in fungi.</title>
        <authorList>
            <person name="Schikora-Tamarit M.A."/>
            <person name="Marcet-Houben M."/>
            <person name="Nosek J."/>
            <person name="Gabaldon T."/>
        </authorList>
    </citation>
    <scope>NUCLEOTIDE SEQUENCE</scope>
    <source>
        <strain evidence="2">CBS6075</strain>
    </source>
</reference>
<evidence type="ECO:0000256" key="1">
    <source>
        <dbReference type="SAM" id="MobiDB-lite"/>
    </source>
</evidence>
<evidence type="ECO:0000313" key="3">
    <source>
        <dbReference type="Proteomes" id="UP000769157"/>
    </source>
</evidence>
<proteinExistence type="predicted"/>
<dbReference type="Proteomes" id="UP000769157">
    <property type="component" value="Unassembled WGS sequence"/>
</dbReference>
<dbReference type="EMBL" id="JAEUBE010000158">
    <property type="protein sequence ID" value="KAH3667973.1"/>
    <property type="molecule type" value="Genomic_DNA"/>
</dbReference>
<reference evidence="2" key="2">
    <citation type="submission" date="2021-01" db="EMBL/GenBank/DDBJ databases">
        <authorList>
            <person name="Schikora-Tamarit M.A."/>
        </authorList>
    </citation>
    <scope>NUCLEOTIDE SEQUENCE</scope>
    <source>
        <strain evidence="2">CBS6075</strain>
    </source>
</reference>
<protein>
    <submittedName>
        <fullName evidence="2">Uncharacterized protein</fullName>
    </submittedName>
</protein>
<gene>
    <name evidence="2" type="ORF">OGAPHI_001727</name>
</gene>
<dbReference type="AlphaFoldDB" id="A0A9P8P916"/>
<comment type="caution">
    <text evidence="2">The sequence shown here is derived from an EMBL/GenBank/DDBJ whole genome shotgun (WGS) entry which is preliminary data.</text>
</comment>
<name>A0A9P8P916_9ASCO</name>
<evidence type="ECO:0000313" key="2">
    <source>
        <dbReference type="EMBL" id="KAH3667973.1"/>
    </source>
</evidence>
<organism evidence="2 3">
    <name type="scientific">Ogataea philodendri</name>
    <dbReference type="NCBI Taxonomy" id="1378263"/>
    <lineage>
        <taxon>Eukaryota</taxon>
        <taxon>Fungi</taxon>
        <taxon>Dikarya</taxon>
        <taxon>Ascomycota</taxon>
        <taxon>Saccharomycotina</taxon>
        <taxon>Pichiomycetes</taxon>
        <taxon>Pichiales</taxon>
        <taxon>Pichiaceae</taxon>
        <taxon>Ogataea</taxon>
    </lineage>
</organism>
<accession>A0A9P8P916</accession>
<feature type="region of interest" description="Disordered" evidence="1">
    <location>
        <begin position="1"/>
        <end position="28"/>
    </location>
</feature>
<dbReference type="RefSeq" id="XP_046062387.1">
    <property type="nucleotide sequence ID" value="XM_046202519.1"/>
</dbReference>